<reference evidence="2" key="1">
    <citation type="submission" date="2022-06" db="EMBL/GenBank/DDBJ databases">
        <title>Complete genome sequences of two strains of the flax pathogen Septoria linicola.</title>
        <authorList>
            <person name="Lapalu N."/>
            <person name="Simon A."/>
            <person name="Demenou B."/>
            <person name="Paumier D."/>
            <person name="Guillot M.-P."/>
            <person name="Gout L."/>
            <person name="Valade R."/>
        </authorList>
    </citation>
    <scope>NUCLEOTIDE SEQUENCE</scope>
    <source>
        <strain evidence="2">SE15195</strain>
    </source>
</reference>
<evidence type="ECO:0000313" key="3">
    <source>
        <dbReference type="Proteomes" id="UP001056384"/>
    </source>
</evidence>
<dbReference type="OrthoDB" id="3649494at2759"/>
<evidence type="ECO:0000256" key="1">
    <source>
        <dbReference type="SAM" id="MobiDB-lite"/>
    </source>
</evidence>
<feature type="compositionally biased region" description="Basic and acidic residues" evidence="1">
    <location>
        <begin position="42"/>
        <end position="56"/>
    </location>
</feature>
<feature type="compositionally biased region" description="Basic and acidic residues" evidence="1">
    <location>
        <begin position="105"/>
        <end position="117"/>
    </location>
</feature>
<accession>A0A9Q9ASP6</accession>
<sequence>MSLSLFIRLTFHRASWKHNHGTRGEDKGITSIRIRYSSPPPRQDDKTLQNLTRDRGLGGFRPRHTPLDVCAAQDVALGKARILGLAIRSTQTPRRDSGVNDQEMDENKTKNLDHISDSEPEDEDYAVKSPPPLPPAATRLSAPSNKSPLSSRARSPKRPFSEISSPSTAPEEETPRRPPLPPPRATKTTTPQPSTLAVPNSRTKRGRKTPVRPSELRNLGVDAAGLDPNRHEPVVRKLYLSKGKWYEFTGPGRPEWAEDEKEEVVPTVPPSTKRARASISRYAY</sequence>
<proteinExistence type="predicted"/>
<gene>
    <name evidence="2" type="ORF">Slin15195_G077290</name>
</gene>
<dbReference type="Proteomes" id="UP001056384">
    <property type="component" value="Chromosome 6"/>
</dbReference>
<dbReference type="AlphaFoldDB" id="A0A9Q9ASP6"/>
<protein>
    <submittedName>
        <fullName evidence="2">Uncharacterized protein</fullName>
    </submittedName>
</protein>
<organism evidence="2 3">
    <name type="scientific">Septoria linicola</name>
    <dbReference type="NCBI Taxonomy" id="215465"/>
    <lineage>
        <taxon>Eukaryota</taxon>
        <taxon>Fungi</taxon>
        <taxon>Dikarya</taxon>
        <taxon>Ascomycota</taxon>
        <taxon>Pezizomycotina</taxon>
        <taxon>Dothideomycetes</taxon>
        <taxon>Dothideomycetidae</taxon>
        <taxon>Mycosphaerellales</taxon>
        <taxon>Mycosphaerellaceae</taxon>
        <taxon>Septoria</taxon>
    </lineage>
</organism>
<name>A0A9Q9ASP6_9PEZI</name>
<feature type="region of interest" description="Disordered" evidence="1">
    <location>
        <begin position="88"/>
        <end position="228"/>
    </location>
</feature>
<feature type="compositionally biased region" description="Polar residues" evidence="1">
    <location>
        <begin position="141"/>
        <end position="153"/>
    </location>
</feature>
<feature type="region of interest" description="Disordered" evidence="1">
    <location>
        <begin position="36"/>
        <end position="62"/>
    </location>
</feature>
<keyword evidence="3" id="KW-1185">Reference proteome</keyword>
<evidence type="ECO:0000313" key="2">
    <source>
        <dbReference type="EMBL" id="USW54410.1"/>
    </source>
</evidence>
<dbReference type="EMBL" id="CP099423">
    <property type="protein sequence ID" value="USW54410.1"/>
    <property type="molecule type" value="Genomic_DNA"/>
</dbReference>
<feature type="region of interest" description="Disordered" evidence="1">
    <location>
        <begin position="251"/>
        <end position="284"/>
    </location>
</feature>